<evidence type="ECO:0000256" key="12">
    <source>
        <dbReference type="SAM" id="MobiDB-lite"/>
    </source>
</evidence>
<comment type="catalytic activity">
    <reaction evidence="8">
        <text>ATP + H2O = ADP + phosphate + H(+)</text>
        <dbReference type="Rhea" id="RHEA:13065"/>
        <dbReference type="ChEBI" id="CHEBI:15377"/>
        <dbReference type="ChEBI" id="CHEBI:15378"/>
        <dbReference type="ChEBI" id="CHEBI:30616"/>
        <dbReference type="ChEBI" id="CHEBI:43474"/>
        <dbReference type="ChEBI" id="CHEBI:456216"/>
        <dbReference type="EC" id="3.6.4.13"/>
    </reaction>
</comment>
<dbReference type="PROSITE" id="PS51194">
    <property type="entry name" value="HELICASE_CTER"/>
    <property type="match status" value="1"/>
</dbReference>
<feature type="compositionally biased region" description="Basic and acidic residues" evidence="12">
    <location>
        <begin position="556"/>
        <end position="654"/>
    </location>
</feature>
<keyword evidence="5 11" id="KW-0347">Helicase</keyword>
<feature type="domain" description="Helicase ATP-binding" evidence="13">
    <location>
        <begin position="45"/>
        <end position="216"/>
    </location>
</feature>
<feature type="short sequence motif" description="Q motif" evidence="10">
    <location>
        <begin position="13"/>
        <end position="41"/>
    </location>
</feature>
<dbReference type="CDD" id="cd18787">
    <property type="entry name" value="SF2_C_DEAD"/>
    <property type="match status" value="1"/>
</dbReference>
<dbReference type="InterPro" id="IPR014014">
    <property type="entry name" value="RNA_helicase_DEAD_Q_motif"/>
</dbReference>
<evidence type="ECO:0000256" key="9">
    <source>
        <dbReference type="ARBA" id="ARBA00074363"/>
    </source>
</evidence>
<keyword evidence="3 11" id="KW-0547">Nucleotide-binding</keyword>
<dbReference type="GO" id="GO:0005524">
    <property type="term" value="F:ATP binding"/>
    <property type="evidence" value="ECO:0007669"/>
    <property type="project" value="UniProtKB-KW"/>
</dbReference>
<dbReference type="SMART" id="SM00490">
    <property type="entry name" value="HELICc"/>
    <property type="match status" value="1"/>
</dbReference>
<dbReference type="InterPro" id="IPR012677">
    <property type="entry name" value="Nucleotide-bd_a/b_plait_sf"/>
</dbReference>
<dbReference type="GO" id="GO:0009266">
    <property type="term" value="P:response to temperature stimulus"/>
    <property type="evidence" value="ECO:0007669"/>
    <property type="project" value="UniProtKB-ARBA"/>
</dbReference>
<evidence type="ECO:0000256" key="11">
    <source>
        <dbReference type="RuleBase" id="RU000492"/>
    </source>
</evidence>
<feature type="domain" description="DEAD-box RNA helicase Q" evidence="15">
    <location>
        <begin position="13"/>
        <end position="41"/>
    </location>
</feature>
<dbReference type="Gene3D" id="3.30.70.330">
    <property type="match status" value="1"/>
</dbReference>
<evidence type="ECO:0000256" key="3">
    <source>
        <dbReference type="ARBA" id="ARBA00022741"/>
    </source>
</evidence>
<dbReference type="FunFam" id="3.40.50.300:FF:000108">
    <property type="entry name" value="ATP-dependent RNA helicase RhlE"/>
    <property type="match status" value="1"/>
</dbReference>
<evidence type="ECO:0000313" key="17">
    <source>
        <dbReference type="Proteomes" id="UP000061809"/>
    </source>
</evidence>
<dbReference type="CDD" id="cd12252">
    <property type="entry name" value="RRM_DbpA"/>
    <property type="match status" value="1"/>
</dbReference>
<feature type="domain" description="Helicase C-terminal" evidence="14">
    <location>
        <begin position="246"/>
        <end position="389"/>
    </location>
</feature>
<gene>
    <name evidence="16" type="primary">cshA</name>
    <name evidence="16" type="ORF">BcellWH2_02589</name>
</gene>
<dbReference type="Pfam" id="PF03880">
    <property type="entry name" value="DbpA"/>
    <property type="match status" value="1"/>
</dbReference>
<dbReference type="InterPro" id="IPR014001">
    <property type="entry name" value="Helicase_ATP-bd"/>
</dbReference>
<dbReference type="Gene3D" id="3.40.50.300">
    <property type="entry name" value="P-loop containing nucleotide triphosphate hydrolases"/>
    <property type="match status" value="2"/>
</dbReference>
<organism evidence="16 17">
    <name type="scientific">Bacteroides cellulosilyticus</name>
    <dbReference type="NCBI Taxonomy" id="246787"/>
    <lineage>
        <taxon>Bacteria</taxon>
        <taxon>Pseudomonadati</taxon>
        <taxon>Bacteroidota</taxon>
        <taxon>Bacteroidia</taxon>
        <taxon>Bacteroidales</taxon>
        <taxon>Bacteroidaceae</taxon>
        <taxon>Bacteroides</taxon>
    </lineage>
</organism>
<accession>A0A0P0GIJ6</accession>
<dbReference type="Pfam" id="PF00271">
    <property type="entry name" value="Helicase_C"/>
    <property type="match status" value="1"/>
</dbReference>
<dbReference type="InterPro" id="IPR044742">
    <property type="entry name" value="DEAD/DEAH_RhlB"/>
</dbReference>
<dbReference type="GO" id="GO:0042255">
    <property type="term" value="P:ribosome assembly"/>
    <property type="evidence" value="ECO:0007669"/>
    <property type="project" value="UniProtKB-ARBA"/>
</dbReference>
<evidence type="ECO:0000259" key="14">
    <source>
        <dbReference type="PROSITE" id="PS51194"/>
    </source>
</evidence>
<dbReference type="AlphaFoldDB" id="A0A0P0GIJ6"/>
<feature type="region of interest" description="Disordered" evidence="12">
    <location>
        <begin position="451"/>
        <end position="476"/>
    </location>
</feature>
<dbReference type="CDD" id="cd00268">
    <property type="entry name" value="DEADc"/>
    <property type="match status" value="1"/>
</dbReference>
<dbReference type="GO" id="GO:0005829">
    <property type="term" value="C:cytosol"/>
    <property type="evidence" value="ECO:0007669"/>
    <property type="project" value="TreeGrafter"/>
</dbReference>
<keyword evidence="2" id="KW-0963">Cytoplasm</keyword>
<dbReference type="PROSITE" id="PS51195">
    <property type="entry name" value="Q_MOTIF"/>
    <property type="match status" value="1"/>
</dbReference>
<evidence type="ECO:0000259" key="15">
    <source>
        <dbReference type="PROSITE" id="PS51195"/>
    </source>
</evidence>
<reference evidence="16 17" key="1">
    <citation type="journal article" date="2015" name="Science">
        <title>Genetic determinants of in vivo fitness and diet responsiveness in multiple human gut Bacteroides.</title>
        <authorList>
            <person name="Wu M."/>
            <person name="McNulty N.P."/>
            <person name="Rodionov D.A."/>
            <person name="Khoroshkin M.S."/>
            <person name="Griffin N.W."/>
            <person name="Cheng J."/>
            <person name="Latreille P."/>
            <person name="Kerstetter R.A."/>
            <person name="Terrapon N."/>
            <person name="Henrissat B."/>
            <person name="Osterman A.L."/>
            <person name="Gordon J.I."/>
        </authorList>
    </citation>
    <scope>NUCLEOTIDE SEQUENCE [LARGE SCALE GENOMIC DNA]</scope>
    <source>
        <strain evidence="16 17">WH2</strain>
    </source>
</reference>
<dbReference type="GO" id="GO:0003724">
    <property type="term" value="F:RNA helicase activity"/>
    <property type="evidence" value="ECO:0007669"/>
    <property type="project" value="UniProtKB-EC"/>
</dbReference>
<dbReference type="InterPro" id="IPR000629">
    <property type="entry name" value="RNA-helicase_DEAD-box_CS"/>
</dbReference>
<evidence type="ECO:0000256" key="6">
    <source>
        <dbReference type="ARBA" id="ARBA00022840"/>
    </source>
</evidence>
<dbReference type="GO" id="GO:0016887">
    <property type="term" value="F:ATP hydrolysis activity"/>
    <property type="evidence" value="ECO:0007669"/>
    <property type="project" value="RHEA"/>
</dbReference>
<protein>
    <recommendedName>
        <fullName evidence="9">DEAD-box ATP-dependent RNA helicase RhpA</fullName>
        <ecNumber evidence="1">3.6.4.13</ecNumber>
    </recommendedName>
</protein>
<dbReference type="EMBL" id="CP012801">
    <property type="protein sequence ID" value="ALJ59828.1"/>
    <property type="molecule type" value="Genomic_DNA"/>
</dbReference>
<keyword evidence="6 11" id="KW-0067">ATP-binding</keyword>
<evidence type="ECO:0000256" key="1">
    <source>
        <dbReference type="ARBA" id="ARBA00012552"/>
    </source>
</evidence>
<dbReference type="InterPro" id="IPR050079">
    <property type="entry name" value="DEAD_box_RNA_helicase"/>
</dbReference>
<name>A0A0P0GIJ6_9BACE</name>
<dbReference type="PANTHER" id="PTHR47959">
    <property type="entry name" value="ATP-DEPENDENT RNA HELICASE RHLE-RELATED"/>
    <property type="match status" value="1"/>
</dbReference>
<dbReference type="SUPFAM" id="SSF52540">
    <property type="entry name" value="P-loop containing nucleoside triphosphate hydrolases"/>
    <property type="match status" value="1"/>
</dbReference>
<dbReference type="PATRIC" id="fig|246787.4.peg.2666"/>
<dbReference type="PROSITE" id="PS51192">
    <property type="entry name" value="HELICASE_ATP_BIND_1"/>
    <property type="match status" value="1"/>
</dbReference>
<evidence type="ECO:0000256" key="4">
    <source>
        <dbReference type="ARBA" id="ARBA00022801"/>
    </source>
</evidence>
<dbReference type="InterPro" id="IPR005580">
    <property type="entry name" value="DbpA/CsdA_RNA-bd_dom"/>
</dbReference>
<keyword evidence="4 11" id="KW-0378">Hydrolase</keyword>
<evidence type="ECO:0000256" key="8">
    <source>
        <dbReference type="ARBA" id="ARBA00047984"/>
    </source>
</evidence>
<feature type="region of interest" description="Disordered" evidence="12">
    <location>
        <begin position="555"/>
        <end position="668"/>
    </location>
</feature>
<dbReference type="Pfam" id="PF00270">
    <property type="entry name" value="DEAD"/>
    <property type="match status" value="1"/>
</dbReference>
<sequence>MCPNIKIYKDLMKNFEELGLSPEIRRAIEEMGYECPMPVQEEVIPYLLGENNDVVALAQTGTGKTAAFGLPLIQKINVKNRIPQSLILCPTRELCLQIAGDLNDYSKYITGLRVLPVYGGSSIDSQIRALKQGVHIIVATPGRLLDLMERKTVSLTTIQNVVMDEADEMLNMGFTDSINAILADVPQERNTLLFSATMSPEIARISKKYLRDAKEITIGRKNESTSNVKHVVFTVHAKDKYAALKRIVDYYPQIYGIIFCRTRKETQEIADKLMQDGYNADSLHGELSQAQRDTVMQKFRIRNLQILVATDVAARGLDVDDLTHVINYGLPDDTESYTHRSGRTGRAGKTGTSIAIINLREKGKMREIERIISKKFIVGEMPTGKQICEKQLLKVIDDLEKVKVNEEDMADFMPEIYRKLDWLSKEDLIKRMVSHEFNRFSEYYRNREEIEMPTDSRGERNSRGGSERTGDRSSRKADPGFTRLFINLGKMDNFFPNELIGLLNGNTRGRVELGRIDLMKNFSFFEVDEKEAGNVVKALNRANWNGRKVSVEIAGEEGKEAPKGRRKSEGNNYGKKEFEGKKRSFKDEKRSDASGKRSDAPRKSRSKSESAPADKKKSKPSREERGYTDARGKKDDWRQFFQGDNKEFRDKEPDFSEEGWARRAPKKK</sequence>
<dbReference type="KEGG" id="bcel:BcellWH2_02589"/>
<dbReference type="GO" id="GO:0003676">
    <property type="term" value="F:nucleic acid binding"/>
    <property type="evidence" value="ECO:0007669"/>
    <property type="project" value="InterPro"/>
</dbReference>
<dbReference type="Proteomes" id="UP000061809">
    <property type="component" value="Chromosome"/>
</dbReference>
<evidence type="ECO:0000256" key="7">
    <source>
        <dbReference type="ARBA" id="ARBA00038437"/>
    </source>
</evidence>
<dbReference type="PANTHER" id="PTHR47959:SF13">
    <property type="entry name" value="ATP-DEPENDENT RNA HELICASE RHLE"/>
    <property type="match status" value="1"/>
</dbReference>
<dbReference type="InterPro" id="IPR027417">
    <property type="entry name" value="P-loop_NTPase"/>
</dbReference>
<proteinExistence type="inferred from homology"/>
<dbReference type="InterPro" id="IPR001650">
    <property type="entry name" value="Helicase_C-like"/>
</dbReference>
<dbReference type="InterPro" id="IPR011545">
    <property type="entry name" value="DEAD/DEAH_box_helicase_dom"/>
</dbReference>
<evidence type="ECO:0000313" key="16">
    <source>
        <dbReference type="EMBL" id="ALJ59828.1"/>
    </source>
</evidence>
<evidence type="ECO:0000256" key="5">
    <source>
        <dbReference type="ARBA" id="ARBA00022806"/>
    </source>
</evidence>
<dbReference type="EC" id="3.6.4.13" evidence="1"/>
<dbReference type="SMART" id="SM00487">
    <property type="entry name" value="DEXDc"/>
    <property type="match status" value="1"/>
</dbReference>
<comment type="similarity">
    <text evidence="7 11">Belongs to the DEAD box helicase family.</text>
</comment>
<dbReference type="PROSITE" id="PS00039">
    <property type="entry name" value="DEAD_ATP_HELICASE"/>
    <property type="match status" value="1"/>
</dbReference>
<evidence type="ECO:0000259" key="13">
    <source>
        <dbReference type="PROSITE" id="PS51192"/>
    </source>
</evidence>
<evidence type="ECO:0000256" key="10">
    <source>
        <dbReference type="PROSITE-ProRule" id="PRU00552"/>
    </source>
</evidence>
<evidence type="ECO:0000256" key="2">
    <source>
        <dbReference type="ARBA" id="ARBA00022490"/>
    </source>
</evidence>